<evidence type="ECO:0000313" key="7">
    <source>
        <dbReference type="Proteomes" id="UP000623467"/>
    </source>
</evidence>
<accession>A0A8H6TZY3</accession>
<dbReference type="SUPFAM" id="SSF144232">
    <property type="entry name" value="HIT/MYND zinc finger-like"/>
    <property type="match status" value="1"/>
</dbReference>
<dbReference type="Gene3D" id="6.10.140.2220">
    <property type="match status" value="1"/>
</dbReference>
<dbReference type="PROSITE" id="PS50865">
    <property type="entry name" value="ZF_MYND_2"/>
    <property type="match status" value="1"/>
</dbReference>
<keyword evidence="2 4" id="KW-0863">Zinc-finger</keyword>
<evidence type="ECO:0000256" key="4">
    <source>
        <dbReference type="PROSITE-ProRule" id="PRU00134"/>
    </source>
</evidence>
<name>A0A8H6TZY3_9AGAR</name>
<evidence type="ECO:0000256" key="1">
    <source>
        <dbReference type="ARBA" id="ARBA00022723"/>
    </source>
</evidence>
<reference evidence="6" key="1">
    <citation type="submission" date="2020-05" db="EMBL/GenBank/DDBJ databases">
        <title>Mycena genomes resolve the evolution of fungal bioluminescence.</title>
        <authorList>
            <person name="Tsai I.J."/>
        </authorList>
    </citation>
    <scope>NUCLEOTIDE SEQUENCE</scope>
    <source>
        <strain evidence="6">160909Yilan</strain>
    </source>
</reference>
<dbReference type="GO" id="GO:0008270">
    <property type="term" value="F:zinc ion binding"/>
    <property type="evidence" value="ECO:0007669"/>
    <property type="project" value="UniProtKB-KW"/>
</dbReference>
<dbReference type="Proteomes" id="UP000623467">
    <property type="component" value="Unassembled WGS sequence"/>
</dbReference>
<proteinExistence type="predicted"/>
<organism evidence="6 7">
    <name type="scientific">Mycena sanguinolenta</name>
    <dbReference type="NCBI Taxonomy" id="230812"/>
    <lineage>
        <taxon>Eukaryota</taxon>
        <taxon>Fungi</taxon>
        <taxon>Dikarya</taxon>
        <taxon>Basidiomycota</taxon>
        <taxon>Agaricomycotina</taxon>
        <taxon>Agaricomycetes</taxon>
        <taxon>Agaricomycetidae</taxon>
        <taxon>Agaricales</taxon>
        <taxon>Marasmiineae</taxon>
        <taxon>Mycenaceae</taxon>
        <taxon>Mycena</taxon>
    </lineage>
</organism>
<comment type="caution">
    <text evidence="6">The sequence shown here is derived from an EMBL/GenBank/DDBJ whole genome shotgun (WGS) entry which is preliminary data.</text>
</comment>
<dbReference type="InterPro" id="IPR002893">
    <property type="entry name" value="Znf_MYND"/>
</dbReference>
<protein>
    <submittedName>
        <fullName evidence="6">MYND-type domain-containing protein</fullName>
    </submittedName>
</protein>
<evidence type="ECO:0000313" key="6">
    <source>
        <dbReference type="EMBL" id="KAF7328595.1"/>
    </source>
</evidence>
<keyword evidence="3" id="KW-0862">Zinc</keyword>
<dbReference type="Pfam" id="PF01753">
    <property type="entry name" value="zf-MYND"/>
    <property type="match status" value="1"/>
</dbReference>
<keyword evidence="1" id="KW-0479">Metal-binding</keyword>
<dbReference type="AlphaFoldDB" id="A0A8H6TZY3"/>
<evidence type="ECO:0000256" key="2">
    <source>
        <dbReference type="ARBA" id="ARBA00022771"/>
    </source>
</evidence>
<gene>
    <name evidence="6" type="ORF">MSAN_02480400</name>
</gene>
<evidence type="ECO:0000259" key="5">
    <source>
        <dbReference type="PROSITE" id="PS50865"/>
    </source>
</evidence>
<feature type="domain" description="MYND-type" evidence="5">
    <location>
        <begin position="192"/>
        <end position="231"/>
    </location>
</feature>
<evidence type="ECO:0000256" key="3">
    <source>
        <dbReference type="ARBA" id="ARBA00022833"/>
    </source>
</evidence>
<sequence>MFSFHYLASFLGDLEYCDDSEHTMDRKFTLWPVLFASGVVQSLTTASRIISETNARLQNENASFPAIHFQCLETLHGLLTWHHAMLESLRAGLLPLIVRTASMPKENTEGVDALQTLLDHILPGSTVSYTVVAELKVQLPAVDSIIGPEFQNSRYASSWESFVSLARRRIDLMDEMDTKASVVFKACDNMDCDTMGPKTNFKRCSNCREAYYCSVDCQKIDWGSGGHRKRCHSIRTHSLKNDLDAKNRAFMRRLLRADLVERRYEEALSLHDPGCLFFLRDTMRRDPSDLLVTVLDYSANGYPRMHIEGLAQLRADDERGAVYWEEHIARAARSRGRMELHLMLVRDGPGSDWVHRRKRWLMFPQRSEYPSFHHALLQIFRHREETDETETVAQIMNSAVKIH</sequence>
<dbReference type="EMBL" id="JACAZH010000076">
    <property type="protein sequence ID" value="KAF7328595.1"/>
    <property type="molecule type" value="Genomic_DNA"/>
</dbReference>
<dbReference type="OrthoDB" id="3027272at2759"/>
<keyword evidence="7" id="KW-1185">Reference proteome</keyword>